<feature type="transmembrane region" description="Helical" evidence="6">
    <location>
        <begin position="12"/>
        <end position="33"/>
    </location>
</feature>
<evidence type="ECO:0000313" key="9">
    <source>
        <dbReference type="EMBL" id="GAP15275.1"/>
    </source>
</evidence>
<feature type="transmembrane region" description="Helical" evidence="6">
    <location>
        <begin position="243"/>
        <end position="267"/>
    </location>
</feature>
<feature type="transmembrane region" description="Helical" evidence="6">
    <location>
        <begin position="447"/>
        <end position="473"/>
    </location>
</feature>
<keyword evidence="3 6" id="KW-0812">Transmembrane</keyword>
<dbReference type="GO" id="GO:0005886">
    <property type="term" value="C:plasma membrane"/>
    <property type="evidence" value="ECO:0007669"/>
    <property type="project" value="UniProtKB-SubCell"/>
</dbReference>
<feature type="domain" description="NADH:quinone oxidoreductase/Mrp antiporter transmembrane" evidence="8">
    <location>
        <begin position="127"/>
        <end position="419"/>
    </location>
</feature>
<dbReference type="HAMAP" id="MF_00445">
    <property type="entry name" value="NDH1_NuoN_1"/>
    <property type="match status" value="1"/>
</dbReference>
<accession>A0A0S7BMN0</accession>
<feature type="transmembrane region" description="Helical" evidence="6">
    <location>
        <begin position="133"/>
        <end position="152"/>
    </location>
</feature>
<dbReference type="EMBL" id="DF967972">
    <property type="protein sequence ID" value="GAP15275.1"/>
    <property type="molecule type" value="Genomic_DNA"/>
</dbReference>
<keyword evidence="10" id="KW-1185">Reference proteome</keyword>
<keyword evidence="6" id="KW-0813">Transport</keyword>
<feature type="transmembrane region" description="Helical" evidence="6">
    <location>
        <begin position="273"/>
        <end position="295"/>
    </location>
</feature>
<gene>
    <name evidence="6" type="primary">nuoN</name>
    <name evidence="9" type="ORF">LARV_03059</name>
</gene>
<evidence type="ECO:0000256" key="3">
    <source>
        <dbReference type="ARBA" id="ARBA00022692"/>
    </source>
</evidence>
<proteinExistence type="inferred from homology"/>
<evidence type="ECO:0000256" key="7">
    <source>
        <dbReference type="RuleBase" id="RU000320"/>
    </source>
</evidence>
<dbReference type="GO" id="GO:0042773">
    <property type="term" value="P:ATP synthesis coupled electron transport"/>
    <property type="evidence" value="ECO:0007669"/>
    <property type="project" value="InterPro"/>
</dbReference>
<dbReference type="GO" id="GO:0012505">
    <property type="term" value="C:endomembrane system"/>
    <property type="evidence" value="ECO:0007669"/>
    <property type="project" value="UniProtKB-SubCell"/>
</dbReference>
<name>A0A0S7BMN0_9CHLR</name>
<comment type="function">
    <text evidence="6">NDH-1 shuttles electrons from NADH, via FMN and iron-sulfur (Fe-S) centers, to quinones in the respiratory chain. The immediate electron acceptor for the enzyme in this species is believed to be ubiquinone. Couples the redox reaction to proton translocation (for every two electrons transferred, four hydrogen ions are translocated across the cytoplasmic membrane), and thus conserves the redox energy in a proton gradient.</text>
</comment>
<evidence type="ECO:0000256" key="1">
    <source>
        <dbReference type="ARBA" id="ARBA00004127"/>
    </source>
</evidence>
<dbReference type="RefSeq" id="WP_075074460.1">
    <property type="nucleotide sequence ID" value="NZ_DF967972.1"/>
</dbReference>
<keyword evidence="6" id="KW-1278">Translocase</keyword>
<feature type="transmembrane region" description="Helical" evidence="6">
    <location>
        <begin position="406"/>
        <end position="426"/>
    </location>
</feature>
<dbReference type="EC" id="7.1.1.-" evidence="6"/>
<dbReference type="Proteomes" id="UP000055060">
    <property type="component" value="Unassembled WGS sequence"/>
</dbReference>
<feature type="transmembrane region" description="Helical" evidence="6">
    <location>
        <begin position="40"/>
        <end position="61"/>
    </location>
</feature>
<dbReference type="STRING" id="360412.LARV_03059"/>
<keyword evidence="6" id="KW-0874">Quinone</keyword>
<keyword evidence="6" id="KW-0830">Ubiquinone</keyword>
<keyword evidence="2 6" id="KW-1003">Cell membrane</keyword>
<feature type="transmembrane region" description="Helical" evidence="6">
    <location>
        <begin position="371"/>
        <end position="394"/>
    </location>
</feature>
<dbReference type="InterPro" id="IPR010096">
    <property type="entry name" value="NADH-Q_OxRdtase_suN/2"/>
</dbReference>
<feature type="transmembrane region" description="Helical" evidence="6">
    <location>
        <begin position="110"/>
        <end position="127"/>
    </location>
</feature>
<dbReference type="GO" id="GO:0050136">
    <property type="term" value="F:NADH dehydrogenase (quinone) (non-electrogenic) activity"/>
    <property type="evidence" value="ECO:0007669"/>
    <property type="project" value="UniProtKB-UniRule"/>
</dbReference>
<comment type="catalytic activity">
    <reaction evidence="6">
        <text>a quinone + NADH + 5 H(+)(in) = a quinol + NAD(+) + 4 H(+)(out)</text>
        <dbReference type="Rhea" id="RHEA:57888"/>
        <dbReference type="ChEBI" id="CHEBI:15378"/>
        <dbReference type="ChEBI" id="CHEBI:24646"/>
        <dbReference type="ChEBI" id="CHEBI:57540"/>
        <dbReference type="ChEBI" id="CHEBI:57945"/>
        <dbReference type="ChEBI" id="CHEBI:132124"/>
    </reaction>
</comment>
<evidence type="ECO:0000256" key="2">
    <source>
        <dbReference type="ARBA" id="ARBA00022475"/>
    </source>
</evidence>
<protein>
    <recommendedName>
        <fullName evidence="6">NADH-quinone oxidoreductase subunit N</fullName>
        <ecNumber evidence="6">7.1.1.-</ecNumber>
    </recommendedName>
    <alternativeName>
        <fullName evidence="6">NADH dehydrogenase I subunit N</fullName>
    </alternativeName>
    <alternativeName>
        <fullName evidence="6">NDH-1 subunit N</fullName>
    </alternativeName>
</protein>
<comment type="subcellular location">
    <subcellularLocation>
        <location evidence="6">Cell membrane</location>
        <topology evidence="6">Multi-pass membrane protein</topology>
    </subcellularLocation>
    <subcellularLocation>
        <location evidence="1">Endomembrane system</location>
        <topology evidence="1">Multi-pass membrane protein</topology>
    </subcellularLocation>
    <subcellularLocation>
        <location evidence="7">Membrane</location>
        <topology evidence="7">Multi-pass membrane protein</topology>
    </subcellularLocation>
</comment>
<evidence type="ECO:0000256" key="6">
    <source>
        <dbReference type="HAMAP-Rule" id="MF_00445"/>
    </source>
</evidence>
<feature type="transmembrane region" description="Helical" evidence="6">
    <location>
        <begin position="81"/>
        <end position="98"/>
    </location>
</feature>
<dbReference type="NCBIfam" id="TIGR01770">
    <property type="entry name" value="NDH_I_N"/>
    <property type="match status" value="1"/>
</dbReference>
<sequence>MSAQFDPSMFLAILPEMGLILLAALTLVLDLIWRDRRCRFLGWITAGGLAVVAGLSVAFARPGPEPLLIFGGMLRLDDTGFVFRMIFLFGATLTSLFAVDNEGLCRKGEFYTLMLVSTLGMSLMATAADLILLFLAIETTSIPLYVLAGFILRDEKSVEAGIKYLLFGAMTSAITLYGFSLLYGFSGTTQIFEMGQIFSSGQISPVLIGMSILLVIVGFAFKISAVPFHFWAPDVYQGAPTPVAGFLSTASKAAGFAVLMRVLLAVFPGQTNAWTLLVAIMATASMFVGNFLALAQKNIKRLLAYSSIAQAGYILIGVASGSKFGITGSIYYLLGYLFTNLVAFGVVSVVEDAVESSEISAFSGLSRRNPLLALVMLAALLSLGGIPPFAGFFGKLLVFGSAIETGQVWLAIVGIINSIVALYYYLTVLRVIYQGEGGAPYWVSPSWNAALVIGLIGILVLGVVFSPFFNWALQASQSLSLFY</sequence>
<feature type="transmembrane region" description="Helical" evidence="6">
    <location>
        <begin position="206"/>
        <end position="231"/>
    </location>
</feature>
<dbReference type="InterPro" id="IPR001750">
    <property type="entry name" value="ND/Mrp_TM"/>
</dbReference>
<keyword evidence="4 6" id="KW-1133">Transmembrane helix</keyword>
<feature type="transmembrane region" description="Helical" evidence="6">
    <location>
        <begin position="164"/>
        <end position="186"/>
    </location>
</feature>
<evidence type="ECO:0000259" key="8">
    <source>
        <dbReference type="Pfam" id="PF00361"/>
    </source>
</evidence>
<feature type="transmembrane region" description="Helical" evidence="6">
    <location>
        <begin position="302"/>
        <end position="324"/>
    </location>
</feature>
<evidence type="ECO:0000256" key="5">
    <source>
        <dbReference type="ARBA" id="ARBA00023136"/>
    </source>
</evidence>
<dbReference type="Pfam" id="PF00361">
    <property type="entry name" value="Proton_antipo_M"/>
    <property type="match status" value="1"/>
</dbReference>
<comment type="subunit">
    <text evidence="6">NDH-1 is composed of 14 different subunits. Subunits NuoA, H, J, K, L, M, N constitute the membrane sector of the complex.</text>
</comment>
<keyword evidence="5 6" id="KW-0472">Membrane</keyword>
<comment type="similarity">
    <text evidence="6">Belongs to the complex I subunit 2 family.</text>
</comment>
<dbReference type="OrthoDB" id="9807568at2"/>
<feature type="transmembrane region" description="Helical" evidence="6">
    <location>
        <begin position="330"/>
        <end position="350"/>
    </location>
</feature>
<dbReference type="PANTHER" id="PTHR22773">
    <property type="entry name" value="NADH DEHYDROGENASE"/>
    <property type="match status" value="1"/>
</dbReference>
<organism evidence="9">
    <name type="scientific">Longilinea arvoryzae</name>
    <dbReference type="NCBI Taxonomy" id="360412"/>
    <lineage>
        <taxon>Bacteria</taxon>
        <taxon>Bacillati</taxon>
        <taxon>Chloroflexota</taxon>
        <taxon>Anaerolineae</taxon>
        <taxon>Anaerolineales</taxon>
        <taxon>Anaerolineaceae</taxon>
        <taxon>Longilinea</taxon>
    </lineage>
</organism>
<dbReference type="AlphaFoldDB" id="A0A0S7BMN0"/>
<evidence type="ECO:0000313" key="10">
    <source>
        <dbReference type="Proteomes" id="UP000055060"/>
    </source>
</evidence>
<evidence type="ECO:0000256" key="4">
    <source>
        <dbReference type="ARBA" id="ARBA00022989"/>
    </source>
</evidence>
<dbReference type="GO" id="GO:0048038">
    <property type="term" value="F:quinone binding"/>
    <property type="evidence" value="ECO:0007669"/>
    <property type="project" value="UniProtKB-KW"/>
</dbReference>
<dbReference type="GO" id="GO:0008137">
    <property type="term" value="F:NADH dehydrogenase (ubiquinone) activity"/>
    <property type="evidence" value="ECO:0007669"/>
    <property type="project" value="InterPro"/>
</dbReference>
<keyword evidence="6" id="KW-0520">NAD</keyword>
<reference evidence="9" key="1">
    <citation type="submission" date="2015-07" db="EMBL/GenBank/DDBJ databases">
        <title>Draft Genome Sequences of Anaerolinea thermolimosa IMO-1, Bellilinea caldifistulae GOMI-1, Leptolinea tardivitalis YMTK-2, Levilinea saccharolytica KIBI-1,Longilinea arvoryzae KOME-1, Previously Described as Members of the Anaerolineaceae (Chloroflexi).</title>
        <authorList>
            <person name="Sekiguchi Y."/>
            <person name="Ohashi A."/>
            <person name="Matsuura N."/>
            <person name="Tourlousse M.D."/>
        </authorList>
    </citation>
    <scope>NUCLEOTIDE SEQUENCE [LARGE SCALE GENOMIC DNA]</scope>
    <source>
        <strain evidence="9">KOME-1</strain>
    </source>
</reference>